<dbReference type="InterPro" id="IPR047057">
    <property type="entry name" value="MerR_fam"/>
</dbReference>
<keyword evidence="2" id="KW-0475">Mercuric resistance</keyword>
<evidence type="ECO:0000256" key="11">
    <source>
        <dbReference type="SAM" id="Coils"/>
    </source>
</evidence>
<keyword evidence="7" id="KW-0238">DNA-binding</keyword>
<dbReference type="SUPFAM" id="SSF46955">
    <property type="entry name" value="Putative DNA-binding domain"/>
    <property type="match status" value="1"/>
</dbReference>
<evidence type="ECO:0000259" key="12">
    <source>
        <dbReference type="PROSITE" id="PS50937"/>
    </source>
</evidence>
<dbReference type="GO" id="GO:0003700">
    <property type="term" value="F:DNA-binding transcription factor activity"/>
    <property type="evidence" value="ECO:0007669"/>
    <property type="project" value="InterPro"/>
</dbReference>
<evidence type="ECO:0000256" key="7">
    <source>
        <dbReference type="ARBA" id="ARBA00023125"/>
    </source>
</evidence>
<sequence>MNNMNKLTIGKLAKEAGVGIETIRYYERRGLISQPPRANHGYRRYPLDTVRLIRFIRRAKKLGFTLKEIGELRDLRCVPGVTCDDIRQRAQIKLADIRARIEELEKMSRILSELTESCSFNKGIGECPILNMIDGQSCLKEEKL</sequence>
<dbReference type="PROSITE" id="PS50937">
    <property type="entry name" value="HTH_MERR_2"/>
    <property type="match status" value="1"/>
</dbReference>
<dbReference type="PANTHER" id="PTHR30204">
    <property type="entry name" value="REDOX-CYCLING DRUG-SENSING TRANSCRIPTIONAL ACTIVATOR SOXR"/>
    <property type="match status" value="1"/>
</dbReference>
<dbReference type="Pfam" id="PF13411">
    <property type="entry name" value="MerR_1"/>
    <property type="match status" value="1"/>
</dbReference>
<evidence type="ECO:0000313" key="13">
    <source>
        <dbReference type="EMBL" id="VAW33268.1"/>
    </source>
</evidence>
<reference evidence="13" key="1">
    <citation type="submission" date="2018-06" db="EMBL/GenBank/DDBJ databases">
        <authorList>
            <person name="Zhirakovskaya E."/>
        </authorList>
    </citation>
    <scope>NUCLEOTIDE SEQUENCE</scope>
</reference>
<evidence type="ECO:0000256" key="4">
    <source>
        <dbReference type="ARBA" id="ARBA00022723"/>
    </source>
</evidence>
<proteinExistence type="predicted"/>
<protein>
    <recommendedName>
        <fullName evidence="1">Mercuric resistance operon regulatory protein</fullName>
    </recommendedName>
</protein>
<name>A0A3B0UQW1_9ZZZZ</name>
<dbReference type="GO" id="GO:0046689">
    <property type="term" value="P:response to mercury ion"/>
    <property type="evidence" value="ECO:0007669"/>
    <property type="project" value="UniProtKB-KW"/>
</dbReference>
<dbReference type="Gene3D" id="1.10.1660.10">
    <property type="match status" value="1"/>
</dbReference>
<accession>A0A3B0UQW1</accession>
<keyword evidence="4" id="KW-0479">Metal-binding</keyword>
<feature type="coiled-coil region" evidence="11">
    <location>
        <begin position="87"/>
        <end position="114"/>
    </location>
</feature>
<evidence type="ECO:0000256" key="3">
    <source>
        <dbReference type="ARBA" id="ARBA00022491"/>
    </source>
</evidence>
<dbReference type="EMBL" id="UOEX01000026">
    <property type="protein sequence ID" value="VAW33268.1"/>
    <property type="molecule type" value="Genomic_DNA"/>
</dbReference>
<organism evidence="13">
    <name type="scientific">hydrothermal vent metagenome</name>
    <dbReference type="NCBI Taxonomy" id="652676"/>
    <lineage>
        <taxon>unclassified sequences</taxon>
        <taxon>metagenomes</taxon>
        <taxon>ecological metagenomes</taxon>
    </lineage>
</organism>
<evidence type="ECO:0000256" key="10">
    <source>
        <dbReference type="ARBA" id="ARBA00024874"/>
    </source>
</evidence>
<dbReference type="AlphaFoldDB" id="A0A3B0UQW1"/>
<dbReference type="PRINTS" id="PR00040">
    <property type="entry name" value="HTHMERR"/>
</dbReference>
<evidence type="ECO:0000256" key="9">
    <source>
        <dbReference type="ARBA" id="ARBA00023163"/>
    </source>
</evidence>
<dbReference type="InterPro" id="IPR011794">
    <property type="entry name" value="MerR"/>
</dbReference>
<dbReference type="InterPro" id="IPR000551">
    <property type="entry name" value="MerR-type_HTH_dom"/>
</dbReference>
<dbReference type="PANTHER" id="PTHR30204:SF69">
    <property type="entry name" value="MERR-FAMILY TRANSCRIPTIONAL REGULATOR"/>
    <property type="match status" value="1"/>
</dbReference>
<keyword evidence="3" id="KW-0678">Repressor</keyword>
<evidence type="ECO:0000256" key="5">
    <source>
        <dbReference type="ARBA" id="ARBA00022914"/>
    </source>
</evidence>
<keyword evidence="6" id="KW-0805">Transcription regulation</keyword>
<keyword evidence="8" id="KW-0010">Activator</keyword>
<dbReference type="SMART" id="SM00422">
    <property type="entry name" value="HTH_MERR"/>
    <property type="match status" value="1"/>
</dbReference>
<dbReference type="GO" id="GO:0003677">
    <property type="term" value="F:DNA binding"/>
    <property type="evidence" value="ECO:0007669"/>
    <property type="project" value="UniProtKB-KW"/>
</dbReference>
<feature type="domain" description="HTH merR-type" evidence="12">
    <location>
        <begin position="6"/>
        <end position="75"/>
    </location>
</feature>
<evidence type="ECO:0000256" key="2">
    <source>
        <dbReference type="ARBA" id="ARBA00022466"/>
    </source>
</evidence>
<dbReference type="InterPro" id="IPR009061">
    <property type="entry name" value="DNA-bd_dom_put_sf"/>
</dbReference>
<gene>
    <name evidence="13" type="ORF">MNBD_DELTA03-1072</name>
</gene>
<dbReference type="GO" id="GO:0045340">
    <property type="term" value="F:mercury ion binding"/>
    <property type="evidence" value="ECO:0007669"/>
    <property type="project" value="InterPro"/>
</dbReference>
<dbReference type="CDD" id="cd04783">
    <property type="entry name" value="HTH_MerR1"/>
    <property type="match status" value="1"/>
</dbReference>
<evidence type="ECO:0000256" key="1">
    <source>
        <dbReference type="ARBA" id="ARBA00017146"/>
    </source>
</evidence>
<keyword evidence="5" id="KW-0476">Mercury</keyword>
<keyword evidence="9" id="KW-0804">Transcription</keyword>
<keyword evidence="11" id="KW-0175">Coiled coil</keyword>
<comment type="function">
    <text evidence="10">Mediates the mercuric-dependent induction of mercury resistance operon. In the absence of mercury MerR represses transcription by binding tightly to the mer operator region; when mercury is present the dimeric complex binds a single ion and becomes a potent transcriptional activator, while remaining bound to the mer site.</text>
</comment>
<evidence type="ECO:0000256" key="6">
    <source>
        <dbReference type="ARBA" id="ARBA00023015"/>
    </source>
</evidence>
<evidence type="ECO:0000256" key="8">
    <source>
        <dbReference type="ARBA" id="ARBA00023159"/>
    </source>
</evidence>